<name>A0A482PSP5_CITRO</name>
<organism evidence="1">
    <name type="scientific">Citrobacter rodentium</name>
    <dbReference type="NCBI Taxonomy" id="67825"/>
    <lineage>
        <taxon>Bacteria</taxon>
        <taxon>Pseudomonadati</taxon>
        <taxon>Pseudomonadota</taxon>
        <taxon>Gammaproteobacteria</taxon>
        <taxon>Enterobacterales</taxon>
        <taxon>Enterobacteriaceae</taxon>
        <taxon>Citrobacter</taxon>
    </lineage>
</organism>
<gene>
    <name evidence="1" type="ORF">E2R62_24725</name>
</gene>
<accession>A0A482PSP5</accession>
<reference evidence="1" key="1">
    <citation type="submission" date="2019-03" db="EMBL/GenBank/DDBJ databases">
        <title>Complete genome sequence of enteropathogenic Citrobacter rodentium strain DBS100.</title>
        <authorList>
            <person name="Popov G."/>
            <person name="Fiebig A."/>
            <person name="Shideler S."/>
            <person name="Coombes B."/>
            <person name="Savchenko A."/>
        </authorList>
    </citation>
    <scope>NUCLEOTIDE SEQUENCE</scope>
    <source>
        <strain evidence="1">DBS100</strain>
    </source>
</reference>
<proteinExistence type="predicted"/>
<evidence type="ECO:0000313" key="1">
    <source>
        <dbReference type="EMBL" id="QBY31717.1"/>
    </source>
</evidence>
<protein>
    <submittedName>
        <fullName evidence="1">Uncharacterized protein</fullName>
    </submittedName>
</protein>
<dbReference type="AlphaFoldDB" id="A0A482PSP5"/>
<sequence length="68" mass="7741">MLRLFSQFPANFALKTAGGEQNSDKTKRPAGRFHIIFSNILEKRQRLQMRFQAMLPAPRHGGEAKIVS</sequence>
<dbReference type="EMBL" id="CP038008">
    <property type="protein sequence ID" value="QBY31717.1"/>
    <property type="molecule type" value="Genomic_DNA"/>
</dbReference>